<evidence type="ECO:0000256" key="5">
    <source>
        <dbReference type="ARBA" id="ARBA00022734"/>
    </source>
</evidence>
<evidence type="ECO:0000256" key="14">
    <source>
        <dbReference type="RuleBase" id="RU362126"/>
    </source>
</evidence>
<dbReference type="Gene3D" id="2.10.250.10">
    <property type="entry name" value="Calreticulin/calnexin, P domain"/>
    <property type="match status" value="1"/>
</dbReference>
<dbReference type="PANTHER" id="PTHR11073">
    <property type="entry name" value="CALRETICULIN AND CALNEXIN"/>
    <property type="match status" value="1"/>
</dbReference>
<dbReference type="FunFam" id="2.10.250.10:FF:000002">
    <property type="entry name" value="Calreticulin"/>
    <property type="match status" value="1"/>
</dbReference>
<protein>
    <recommendedName>
        <fullName evidence="11">Calreticulin</fullName>
    </recommendedName>
</protein>
<dbReference type="PROSITE" id="PS00804">
    <property type="entry name" value="CALRETICULIN_2"/>
    <property type="match status" value="1"/>
</dbReference>
<organism evidence="16">
    <name type="scientific">Corethron hystrix</name>
    <dbReference type="NCBI Taxonomy" id="216773"/>
    <lineage>
        <taxon>Eukaryota</taxon>
        <taxon>Sar</taxon>
        <taxon>Stramenopiles</taxon>
        <taxon>Ochrophyta</taxon>
        <taxon>Bacillariophyta</taxon>
        <taxon>Coscinodiscophyceae</taxon>
        <taxon>Corethrophycidae</taxon>
        <taxon>Corethrales</taxon>
        <taxon>Corethraceae</taxon>
        <taxon>Corethron</taxon>
    </lineage>
</organism>
<keyword evidence="3" id="KW-0479">Metal-binding</keyword>
<evidence type="ECO:0000256" key="3">
    <source>
        <dbReference type="ARBA" id="ARBA00022723"/>
    </source>
</evidence>
<feature type="binding site" evidence="12">
    <location>
        <position position="111"/>
    </location>
    <ligand>
        <name>an alpha-D-glucoside</name>
        <dbReference type="ChEBI" id="CHEBI:22390"/>
    </ligand>
</feature>
<feature type="binding site" evidence="12">
    <location>
        <position position="322"/>
    </location>
    <ligand>
        <name>an alpha-D-glucoside</name>
        <dbReference type="ChEBI" id="CHEBI:22390"/>
    </ligand>
</feature>
<feature type="region of interest" description="Disordered" evidence="15">
    <location>
        <begin position="358"/>
        <end position="399"/>
    </location>
</feature>
<comment type="subcellular location">
    <subcellularLocation>
        <location evidence="1 11">Endoplasmic reticulum lumen</location>
    </subcellularLocation>
</comment>
<keyword evidence="5" id="KW-0430">Lectin</keyword>
<accession>A0A7S1BUM5</accession>
<evidence type="ECO:0000256" key="1">
    <source>
        <dbReference type="ARBA" id="ARBA00004319"/>
    </source>
</evidence>
<feature type="signal peptide" evidence="14">
    <location>
        <begin position="1"/>
        <end position="18"/>
    </location>
</feature>
<dbReference type="GO" id="GO:0005509">
    <property type="term" value="F:calcium ion binding"/>
    <property type="evidence" value="ECO:0007669"/>
    <property type="project" value="InterPro"/>
</dbReference>
<feature type="compositionally biased region" description="Basic and acidic residues" evidence="15">
    <location>
        <begin position="358"/>
        <end position="378"/>
    </location>
</feature>
<evidence type="ECO:0000256" key="2">
    <source>
        <dbReference type="ARBA" id="ARBA00010983"/>
    </source>
</evidence>
<dbReference type="PIRSF" id="PIRSF002356">
    <property type="entry name" value="Calreticulin"/>
    <property type="match status" value="1"/>
</dbReference>
<dbReference type="Gene3D" id="2.60.120.200">
    <property type="match status" value="1"/>
</dbReference>
<dbReference type="InterPro" id="IPR009033">
    <property type="entry name" value="Calreticulin/calnexin_P_dom_sf"/>
</dbReference>
<keyword evidence="8" id="KW-0862">Zinc</keyword>
<feature type="binding site" evidence="12">
    <location>
        <position position="109"/>
    </location>
    <ligand>
        <name>an alpha-D-glucoside</name>
        <dbReference type="ChEBI" id="CHEBI:22390"/>
    </ligand>
</feature>
<feature type="binding site" evidence="12">
    <location>
        <position position="130"/>
    </location>
    <ligand>
        <name>an alpha-D-glucoside</name>
        <dbReference type="ChEBI" id="CHEBI:22390"/>
    </ligand>
</feature>
<dbReference type="PANTHER" id="PTHR11073:SF2">
    <property type="entry name" value="CALRETICULIN"/>
    <property type="match status" value="1"/>
</dbReference>
<keyword evidence="13" id="KW-1015">Disulfide bond</keyword>
<reference evidence="16" key="1">
    <citation type="submission" date="2021-01" db="EMBL/GenBank/DDBJ databases">
        <authorList>
            <person name="Corre E."/>
            <person name="Pelletier E."/>
            <person name="Niang G."/>
            <person name="Scheremetjew M."/>
            <person name="Finn R."/>
            <person name="Kale V."/>
            <person name="Holt S."/>
            <person name="Cochrane G."/>
            <person name="Meng A."/>
            <person name="Brown T."/>
            <person name="Cohen L."/>
        </authorList>
    </citation>
    <scope>NUCLEOTIDE SEQUENCE</scope>
    <source>
        <strain evidence="16">308</strain>
    </source>
</reference>
<dbReference type="GO" id="GO:0006457">
    <property type="term" value="P:protein folding"/>
    <property type="evidence" value="ECO:0007669"/>
    <property type="project" value="InterPro"/>
</dbReference>
<dbReference type="PROSITE" id="PS00805">
    <property type="entry name" value="CALRETICULIN_REPEAT"/>
    <property type="match status" value="1"/>
</dbReference>
<dbReference type="InterPro" id="IPR018124">
    <property type="entry name" value="Calret/calnex_CS"/>
</dbReference>
<dbReference type="InterPro" id="IPR009169">
    <property type="entry name" value="Calreticulin"/>
</dbReference>
<dbReference type="GO" id="GO:0005788">
    <property type="term" value="C:endoplasmic reticulum lumen"/>
    <property type="evidence" value="ECO:0007669"/>
    <property type="project" value="UniProtKB-SubCell"/>
</dbReference>
<feature type="compositionally biased region" description="Acidic residues" evidence="15">
    <location>
        <begin position="379"/>
        <end position="399"/>
    </location>
</feature>
<dbReference type="Pfam" id="PF00262">
    <property type="entry name" value="Calreticulin"/>
    <property type="match status" value="2"/>
</dbReference>
<dbReference type="GO" id="GO:0030246">
    <property type="term" value="F:carbohydrate binding"/>
    <property type="evidence" value="ECO:0007669"/>
    <property type="project" value="UniProtKB-KW"/>
</dbReference>
<sequence length="399" mass="45479">MKLLTAVGAILLSASVSAEIYFKEQFDENWESRWTVASKWKSGSELGKWERTAGEWYGDSSDMGIKTTENHRFYGLSAPLAQTFNNKGKTLVLQYTVKHEQNIDCGGAYIKILPGGSDFDAQKFGGDSPYSVMFGPDVCGSTRRTHVIFNYPPKDDNVLITKDILCEKDNFSHMYRLVVQPDNTFEVFIDGKSVRHGKLEDEFNFLEEKEIKDPAVSKPEDWIDEKKIPDPNDVKPEGYDDISPEVPDSDASKPEDWDDEDDGEWEPPMIPNPDYNGPWRQKQIDNPEYKGEWEHPIIPNPGYIKDDELYNRCVDCTHIGFEIWQVTAGTLFDDIILTDSIEEAQAFAEETFYKKKDPEAAMKNKMDKEENDKKAADKAEDENDGMTLDDIEDADGEEL</sequence>
<keyword evidence="9" id="KW-0106">Calcium</keyword>
<dbReference type="InterPro" id="IPR013320">
    <property type="entry name" value="ConA-like_dom_sf"/>
</dbReference>
<dbReference type="EMBL" id="HBFR01035329">
    <property type="protein sequence ID" value="CAD8898509.1"/>
    <property type="molecule type" value="Transcribed_RNA"/>
</dbReference>
<evidence type="ECO:0000256" key="15">
    <source>
        <dbReference type="SAM" id="MobiDB-lite"/>
    </source>
</evidence>
<dbReference type="FunFam" id="2.60.120.200:FF:000018">
    <property type="entry name" value="Calreticulin 1b"/>
    <property type="match status" value="1"/>
</dbReference>
<evidence type="ECO:0000313" key="16">
    <source>
        <dbReference type="EMBL" id="CAD8898509.1"/>
    </source>
</evidence>
<dbReference type="GO" id="GO:0005789">
    <property type="term" value="C:endoplasmic reticulum membrane"/>
    <property type="evidence" value="ECO:0007669"/>
    <property type="project" value="TreeGrafter"/>
</dbReference>
<dbReference type="PRINTS" id="PR00626">
    <property type="entry name" value="CALRETICULIN"/>
</dbReference>
<name>A0A7S1BUM5_9STRA</name>
<dbReference type="GO" id="GO:0051082">
    <property type="term" value="F:unfolded protein binding"/>
    <property type="evidence" value="ECO:0007669"/>
    <property type="project" value="InterPro"/>
</dbReference>
<evidence type="ECO:0000256" key="10">
    <source>
        <dbReference type="ARBA" id="ARBA00023186"/>
    </source>
</evidence>
<dbReference type="GO" id="GO:0036503">
    <property type="term" value="P:ERAD pathway"/>
    <property type="evidence" value="ECO:0007669"/>
    <property type="project" value="TreeGrafter"/>
</dbReference>
<evidence type="ECO:0000256" key="6">
    <source>
        <dbReference type="ARBA" id="ARBA00022737"/>
    </source>
</evidence>
<dbReference type="PROSITE" id="PS00803">
    <property type="entry name" value="CALRETICULIN_1"/>
    <property type="match status" value="1"/>
</dbReference>
<dbReference type="SUPFAM" id="SSF49899">
    <property type="entry name" value="Concanavalin A-like lectins/glucanases"/>
    <property type="match status" value="1"/>
</dbReference>
<feature type="compositionally biased region" description="Acidic residues" evidence="15">
    <location>
        <begin position="256"/>
        <end position="265"/>
    </location>
</feature>
<evidence type="ECO:0000256" key="9">
    <source>
        <dbReference type="ARBA" id="ARBA00022837"/>
    </source>
</evidence>
<gene>
    <name evidence="16" type="ORF">CHYS00102_LOCUS25723</name>
</gene>
<feature type="chain" id="PRO_5031590600" description="Calreticulin" evidence="14">
    <location>
        <begin position="19"/>
        <end position="399"/>
    </location>
</feature>
<evidence type="ECO:0000256" key="13">
    <source>
        <dbReference type="PIRSR" id="PIRSR002356-3"/>
    </source>
</evidence>
<evidence type="ECO:0000256" key="12">
    <source>
        <dbReference type="PIRSR" id="PIRSR002356-1"/>
    </source>
</evidence>
<feature type="compositionally biased region" description="Basic and acidic residues" evidence="15">
    <location>
        <begin position="216"/>
        <end position="238"/>
    </location>
</feature>
<proteinExistence type="inferred from homology"/>
<dbReference type="SUPFAM" id="SSF63887">
    <property type="entry name" value="P-domain of calnexin/calreticulin"/>
    <property type="match status" value="1"/>
</dbReference>
<dbReference type="AlphaFoldDB" id="A0A7S1BUM5"/>
<evidence type="ECO:0000256" key="7">
    <source>
        <dbReference type="ARBA" id="ARBA00022824"/>
    </source>
</evidence>
<evidence type="ECO:0000256" key="4">
    <source>
        <dbReference type="ARBA" id="ARBA00022729"/>
    </source>
</evidence>
<keyword evidence="4 14" id="KW-0732">Signal</keyword>
<feature type="binding site" evidence="12">
    <location>
        <position position="137"/>
    </location>
    <ligand>
        <name>an alpha-D-glucoside</name>
        <dbReference type="ChEBI" id="CHEBI:22390"/>
    </ligand>
</feature>
<dbReference type="InterPro" id="IPR001580">
    <property type="entry name" value="Calret/calnex"/>
</dbReference>
<keyword evidence="6" id="KW-0677">Repeat</keyword>
<evidence type="ECO:0000256" key="11">
    <source>
        <dbReference type="PIRNR" id="PIRNR002356"/>
    </source>
</evidence>
<feature type="disulfide bond" evidence="13">
    <location>
        <begin position="105"/>
        <end position="139"/>
    </location>
</feature>
<feature type="region of interest" description="Disordered" evidence="15">
    <location>
        <begin position="216"/>
        <end position="279"/>
    </location>
</feature>
<keyword evidence="7 11" id="KW-0256">Endoplasmic reticulum</keyword>
<keyword evidence="10 11" id="KW-0143">Chaperone</keyword>
<comment type="similarity">
    <text evidence="2 11 14">Belongs to the calreticulin family.</text>
</comment>
<evidence type="ECO:0000256" key="8">
    <source>
        <dbReference type="ARBA" id="ARBA00022833"/>
    </source>
</evidence>